<dbReference type="InterPro" id="IPR050446">
    <property type="entry name" value="FAD-oxidoreductase/Apoptosis"/>
</dbReference>
<protein>
    <submittedName>
        <fullName evidence="11">4419_t:CDS:1</fullName>
    </submittedName>
</protein>
<name>A0A9N9BJE2_9GLOM</name>
<dbReference type="GO" id="GO:0046872">
    <property type="term" value="F:metal ion binding"/>
    <property type="evidence" value="ECO:0007669"/>
    <property type="project" value="UniProtKB-KW"/>
</dbReference>
<dbReference type="PRINTS" id="PR00368">
    <property type="entry name" value="FADPNR"/>
</dbReference>
<evidence type="ECO:0000256" key="8">
    <source>
        <dbReference type="ARBA" id="ARBA00023004"/>
    </source>
</evidence>
<evidence type="ECO:0000256" key="1">
    <source>
        <dbReference type="ARBA" id="ARBA00001974"/>
    </source>
</evidence>
<dbReference type="OrthoDB" id="6029at2759"/>
<dbReference type="AlphaFoldDB" id="A0A9N9BJE2"/>
<dbReference type="Gene3D" id="3.50.50.60">
    <property type="entry name" value="FAD/NAD(P)-binding domain"/>
    <property type="match status" value="2"/>
</dbReference>
<keyword evidence="8" id="KW-0408">Iron</keyword>
<keyword evidence="12" id="KW-1185">Reference proteome</keyword>
<dbReference type="GO" id="GO:0005737">
    <property type="term" value="C:cytoplasm"/>
    <property type="evidence" value="ECO:0007669"/>
    <property type="project" value="TreeGrafter"/>
</dbReference>
<evidence type="ECO:0000259" key="10">
    <source>
        <dbReference type="PROSITE" id="PS51296"/>
    </source>
</evidence>
<dbReference type="PROSITE" id="PS51296">
    <property type="entry name" value="RIESKE"/>
    <property type="match status" value="1"/>
</dbReference>
<dbReference type="InterPro" id="IPR036922">
    <property type="entry name" value="Rieske_2Fe-2S_sf"/>
</dbReference>
<accession>A0A9N9BJE2</accession>
<keyword evidence="6" id="KW-0274">FAD</keyword>
<evidence type="ECO:0000256" key="2">
    <source>
        <dbReference type="ARBA" id="ARBA00006442"/>
    </source>
</evidence>
<dbReference type="CDD" id="cd03478">
    <property type="entry name" value="Rieske_AIFL_N"/>
    <property type="match status" value="1"/>
</dbReference>
<dbReference type="Pfam" id="PF00355">
    <property type="entry name" value="Rieske"/>
    <property type="match status" value="1"/>
</dbReference>
<evidence type="ECO:0000256" key="4">
    <source>
        <dbReference type="ARBA" id="ARBA00022714"/>
    </source>
</evidence>
<dbReference type="Pfam" id="PF14759">
    <property type="entry name" value="Reductase_C"/>
    <property type="match status" value="1"/>
</dbReference>
<dbReference type="InterPro" id="IPR028202">
    <property type="entry name" value="Reductase_C"/>
</dbReference>
<dbReference type="GO" id="GO:0016651">
    <property type="term" value="F:oxidoreductase activity, acting on NAD(P)H"/>
    <property type="evidence" value="ECO:0007669"/>
    <property type="project" value="TreeGrafter"/>
</dbReference>
<proteinExistence type="inferred from homology"/>
<dbReference type="InterPro" id="IPR017941">
    <property type="entry name" value="Rieske_2Fe-2S"/>
</dbReference>
<keyword evidence="5" id="KW-0479">Metal-binding</keyword>
<evidence type="ECO:0000256" key="9">
    <source>
        <dbReference type="ARBA" id="ARBA00023014"/>
    </source>
</evidence>
<gene>
    <name evidence="11" type="ORF">PBRASI_LOCUS5967</name>
</gene>
<dbReference type="PANTHER" id="PTHR43557:SF2">
    <property type="entry name" value="RIESKE DOMAIN-CONTAINING PROTEIN-RELATED"/>
    <property type="match status" value="1"/>
</dbReference>
<evidence type="ECO:0000313" key="12">
    <source>
        <dbReference type="Proteomes" id="UP000789739"/>
    </source>
</evidence>
<evidence type="ECO:0000256" key="3">
    <source>
        <dbReference type="ARBA" id="ARBA00022630"/>
    </source>
</evidence>
<comment type="similarity">
    <text evidence="2">Belongs to the FAD-dependent oxidoreductase family.</text>
</comment>
<dbReference type="InterPro" id="IPR036188">
    <property type="entry name" value="FAD/NAD-bd_sf"/>
</dbReference>
<evidence type="ECO:0000256" key="7">
    <source>
        <dbReference type="ARBA" id="ARBA00023002"/>
    </source>
</evidence>
<dbReference type="InterPro" id="IPR016156">
    <property type="entry name" value="FAD/NAD-linked_Rdtase_dimer_sf"/>
</dbReference>
<dbReference type="Gene3D" id="3.30.390.30">
    <property type="match status" value="1"/>
</dbReference>
<dbReference type="Gene3D" id="2.102.10.10">
    <property type="entry name" value="Rieske [2Fe-2S] iron-sulphur domain"/>
    <property type="match status" value="1"/>
</dbReference>
<feature type="domain" description="Rieske" evidence="10">
    <location>
        <begin position="4"/>
        <end position="102"/>
    </location>
</feature>
<dbReference type="EMBL" id="CAJVPI010000747">
    <property type="protein sequence ID" value="CAG8568422.1"/>
    <property type="molecule type" value="Genomic_DNA"/>
</dbReference>
<dbReference type="SUPFAM" id="SSF51905">
    <property type="entry name" value="FAD/NAD(P)-binding domain"/>
    <property type="match status" value="1"/>
</dbReference>
<dbReference type="SUPFAM" id="SSF55424">
    <property type="entry name" value="FAD/NAD-linked reductases, dimerisation (C-terminal) domain"/>
    <property type="match status" value="1"/>
</dbReference>
<reference evidence="11" key="1">
    <citation type="submission" date="2021-06" db="EMBL/GenBank/DDBJ databases">
        <authorList>
            <person name="Kallberg Y."/>
            <person name="Tangrot J."/>
            <person name="Rosling A."/>
        </authorList>
    </citation>
    <scope>NUCLEOTIDE SEQUENCE</scope>
    <source>
        <strain evidence="11">BR232B</strain>
    </source>
</reference>
<evidence type="ECO:0000256" key="5">
    <source>
        <dbReference type="ARBA" id="ARBA00022723"/>
    </source>
</evidence>
<organism evidence="11 12">
    <name type="scientific">Paraglomus brasilianum</name>
    <dbReference type="NCBI Taxonomy" id="144538"/>
    <lineage>
        <taxon>Eukaryota</taxon>
        <taxon>Fungi</taxon>
        <taxon>Fungi incertae sedis</taxon>
        <taxon>Mucoromycota</taxon>
        <taxon>Glomeromycotina</taxon>
        <taxon>Glomeromycetes</taxon>
        <taxon>Paraglomerales</taxon>
        <taxon>Paraglomeraceae</taxon>
        <taxon>Paraglomus</taxon>
    </lineage>
</organism>
<dbReference type="PRINTS" id="PR00411">
    <property type="entry name" value="PNDRDTASEI"/>
</dbReference>
<keyword evidence="7" id="KW-0560">Oxidoreductase</keyword>
<keyword evidence="3" id="KW-0285">Flavoprotein</keyword>
<dbReference type="Pfam" id="PF07992">
    <property type="entry name" value="Pyr_redox_2"/>
    <property type="match status" value="1"/>
</dbReference>
<dbReference type="PANTHER" id="PTHR43557">
    <property type="entry name" value="APOPTOSIS-INDUCING FACTOR 1"/>
    <property type="match status" value="1"/>
</dbReference>
<comment type="caution">
    <text evidence="11">The sequence shown here is derived from an EMBL/GenBank/DDBJ whole genome shotgun (WGS) entry which is preliminary data.</text>
</comment>
<dbReference type="GO" id="GO:0051537">
    <property type="term" value="F:2 iron, 2 sulfur cluster binding"/>
    <property type="evidence" value="ECO:0007669"/>
    <property type="project" value="UniProtKB-KW"/>
</dbReference>
<dbReference type="Proteomes" id="UP000789739">
    <property type="component" value="Unassembled WGS sequence"/>
</dbReference>
<dbReference type="SUPFAM" id="SSF50022">
    <property type="entry name" value="ISP domain"/>
    <property type="match status" value="1"/>
</dbReference>
<dbReference type="InterPro" id="IPR023753">
    <property type="entry name" value="FAD/NAD-binding_dom"/>
</dbReference>
<sequence>MVEHAVAKVSDIKDGEMKEVAFGPSEAKVLLSKVKGQIYATSHKCTHYGARLVTGVLSNDGRILCPWHGACFNATTGDIEDAPALDNLCKFNVTIKGDDVYVEADEAELVRGRRAPVCQRTVTASNAFTVIIIGGGASGNAAAEKLREDGFNGRIVVISKEDYFPIDRPKLSKSFGNSPQKLAIRNSEFYDNMSITFKLDTSVTSVDPQQKTVTVENNEVFKYDKLIIATGAKPRSIPIPGNDLGNVFCLRVVHDNTKIDQAIGTGEKKNVVIIGSSFIGMEVASIAAKRANVTVVGIEKVPFERHLGEKVGAALKAFHEKNGVTFRLDTGVASIEPSVIDSSKVGSVVLSDNTVLPADVVVVGVGVAPATEFLRSSPGFNLEPDGSLKVDEHLMVEGIDSVYAVGDICRFKYHITGELLRVEHWNFAENTGRAAAVNITNNNSTPFTKVPYFWSAQHGKSLRYAGYASSFDDIIIHGDLDALAFAAYYTQGDKVVAVTTMSKDPIASHSAELLRLHKFPSATEIRNGLDPLQITL</sequence>
<keyword evidence="9" id="KW-0411">Iron-sulfur</keyword>
<evidence type="ECO:0000313" key="11">
    <source>
        <dbReference type="EMBL" id="CAG8568422.1"/>
    </source>
</evidence>
<comment type="cofactor">
    <cofactor evidence="1">
        <name>FAD</name>
        <dbReference type="ChEBI" id="CHEBI:57692"/>
    </cofactor>
</comment>
<evidence type="ECO:0000256" key="6">
    <source>
        <dbReference type="ARBA" id="ARBA00022827"/>
    </source>
</evidence>
<keyword evidence="4" id="KW-0001">2Fe-2S</keyword>